<reference evidence="1" key="1">
    <citation type="submission" date="2023-08" db="EMBL/GenBank/DDBJ databases">
        <title>Chromosome-level Genome Assembly of mud carp (Cirrhinus molitorella).</title>
        <authorList>
            <person name="Liu H."/>
        </authorList>
    </citation>
    <scope>NUCLEOTIDE SEQUENCE</scope>
    <source>
        <strain evidence="1">Prfri</strain>
        <tissue evidence="1">Muscle</tissue>
    </source>
</reference>
<organism evidence="1 2">
    <name type="scientific">Cirrhinus molitorella</name>
    <name type="common">mud carp</name>
    <dbReference type="NCBI Taxonomy" id="172907"/>
    <lineage>
        <taxon>Eukaryota</taxon>
        <taxon>Metazoa</taxon>
        <taxon>Chordata</taxon>
        <taxon>Craniata</taxon>
        <taxon>Vertebrata</taxon>
        <taxon>Euteleostomi</taxon>
        <taxon>Actinopterygii</taxon>
        <taxon>Neopterygii</taxon>
        <taxon>Teleostei</taxon>
        <taxon>Ostariophysi</taxon>
        <taxon>Cypriniformes</taxon>
        <taxon>Cyprinidae</taxon>
        <taxon>Labeoninae</taxon>
        <taxon>Labeonini</taxon>
        <taxon>Cirrhinus</taxon>
    </lineage>
</organism>
<proteinExistence type="predicted"/>
<accession>A0AA88QB89</accession>
<name>A0AA88QB89_9TELE</name>
<keyword evidence="2" id="KW-1185">Reference proteome</keyword>
<evidence type="ECO:0000313" key="1">
    <source>
        <dbReference type="EMBL" id="KAK2906779.1"/>
    </source>
</evidence>
<evidence type="ECO:0000313" key="2">
    <source>
        <dbReference type="Proteomes" id="UP001187343"/>
    </source>
</evidence>
<dbReference type="AlphaFoldDB" id="A0AA88QB89"/>
<gene>
    <name evidence="1" type="ORF">Q8A67_005764</name>
</gene>
<dbReference type="EMBL" id="JAUYZG010000005">
    <property type="protein sequence ID" value="KAK2906779.1"/>
    <property type="molecule type" value="Genomic_DNA"/>
</dbReference>
<comment type="caution">
    <text evidence="1">The sequence shown here is derived from an EMBL/GenBank/DDBJ whole genome shotgun (WGS) entry which is preliminary data.</text>
</comment>
<protein>
    <submittedName>
        <fullName evidence="1">Uncharacterized protein</fullName>
    </submittedName>
</protein>
<sequence length="151" mass="16711">MFVEPVGKNQMAVYYAVICLYADWIMELLPLLDWTAEALTDTALPVTPSDSCCARGPRPAGGNDLPSLLNSDCPDQQNHGPWERNRLIKGKHSYSFHSLTQETGLCSLLSLQNTLKAAPESAEERKHEKGIKSCSAVFTGFVKHDDRFAQT</sequence>
<dbReference type="Proteomes" id="UP001187343">
    <property type="component" value="Unassembled WGS sequence"/>
</dbReference>